<dbReference type="Proteomes" id="UP000707451">
    <property type="component" value="Unassembled WGS sequence"/>
</dbReference>
<feature type="region of interest" description="Disordered" evidence="1">
    <location>
        <begin position="823"/>
        <end position="853"/>
    </location>
</feature>
<reference evidence="2" key="1">
    <citation type="submission" date="2021-06" db="EMBL/GenBank/DDBJ databases">
        <title>Genome Sequence of Mortierella hyaline Strain SCG-10, a Cold-Adapted, Nitrate-Reducing Fungus Isolated from Soil in Minnesota, USA.</title>
        <authorList>
            <person name="Aldossari N."/>
        </authorList>
    </citation>
    <scope>NUCLEOTIDE SEQUENCE</scope>
    <source>
        <strain evidence="2">SCG-10</strain>
    </source>
</reference>
<name>A0A9P8BTP0_9FUNG</name>
<feature type="compositionally biased region" description="Gly residues" evidence="1">
    <location>
        <begin position="718"/>
        <end position="741"/>
    </location>
</feature>
<sequence>MGKGEGSASALESLPLECIQTILGNLSDDCHALYALLLVNKAWFHMVLPFLYKSPMTLIDSTWPKLSSYSQILKKDLPLSSPASGYVDRPSSPMSAVAGPGVMFDEPRPALSLSNSITSASGSGAGVIDGTADTIGRHGRSLYSSNRRTSTTSSNGVGGGGYGGGFGYAPRTHSRSSSHSSTRSMTGDAFHQGRNDAVLQREQRDRLVKRKKMQVLWVLLNCTLSEEEHLARMSRRFIDDANDEEEEKEEQEQHDQDNSDVHSALLKDPSLLSLKLNQDLDINLEYFKPMVDYLSFYTHQYHPGLQYITWKLFPTMDYAKTIERRLIRHGPERIRELFLESVQLQDMVSLVSRLETLYKIRTCHEKWDIPSSIEFMRRHNELFGTVRMLEMEAYIPENHDTEMSADFGQLIGQVDHLKVLELSGFEALTAVLEDIPTENLKVLRLNCGSLGPTPIPPFATTEAVAAADRASNARMTINTFLSQCRQLEELLLKPVDESMLEWAVQERRDLQAGLQPMTPTSPSLTSLARPPPQRLVPLRIIELSGTDSEHVAMTISQAAEAFQDTLEVIKANSFSYTSNRTQKMLSWRFPMPKLRVIKIVGRSNLPFDFRSLQYCPELRILDLSKYSGMRGCQEAGLLNLKYLTKLEYLGLSSFDHLTDSTLRTILGCMPRLKHLRLAIGDTAVSTLGASSFAYASSGSIVGSGSGVGKVTGSRTSGILGGSGSGSGSGSGPGSNNGGVGGASSSNSSSAAAAGVASSADMPFRSPFAAISAASSAGSASASASVSSSTSPDPAPQPPTPQTVQQQPSMGTINMIVGQIQNQHSSFSHHHHSHHHHHQYPLAPPPSLSSTPFHSYMSGATAGGPIIGSGMSSSSSSVSGMGIGNGGVGSGDMASSARSTSSLMDRFHLENTYLSLEGILDAIDGLSEDKDKNQLEKLSIVLGKLDFDDHYRRLELYNQQYQDLEITVYRYAHAV</sequence>
<dbReference type="EMBL" id="JAHRHY010000008">
    <property type="protein sequence ID" value="KAG9067418.1"/>
    <property type="molecule type" value="Genomic_DNA"/>
</dbReference>
<protein>
    <recommendedName>
        <fullName evidence="4">F-box domain-containing protein</fullName>
    </recommendedName>
</protein>
<feature type="compositionally biased region" description="Gly residues" evidence="1">
    <location>
        <begin position="156"/>
        <end position="167"/>
    </location>
</feature>
<evidence type="ECO:0000313" key="3">
    <source>
        <dbReference type="Proteomes" id="UP000707451"/>
    </source>
</evidence>
<keyword evidence="3" id="KW-1185">Reference proteome</keyword>
<feature type="compositionally biased region" description="Low complexity" evidence="1">
    <location>
        <begin position="141"/>
        <end position="155"/>
    </location>
</feature>
<proteinExistence type="predicted"/>
<dbReference type="InterPro" id="IPR032675">
    <property type="entry name" value="LRR_dom_sf"/>
</dbReference>
<gene>
    <name evidence="2" type="ORF">KI688_012201</name>
</gene>
<evidence type="ECO:0000256" key="1">
    <source>
        <dbReference type="SAM" id="MobiDB-lite"/>
    </source>
</evidence>
<evidence type="ECO:0008006" key="4">
    <source>
        <dbReference type="Google" id="ProtNLM"/>
    </source>
</evidence>
<feature type="region of interest" description="Disordered" evidence="1">
    <location>
        <begin position="716"/>
        <end position="749"/>
    </location>
</feature>
<comment type="caution">
    <text evidence="2">The sequence shown here is derived from an EMBL/GenBank/DDBJ whole genome shotgun (WGS) entry which is preliminary data.</text>
</comment>
<dbReference type="SUPFAM" id="SSF52047">
    <property type="entry name" value="RNI-like"/>
    <property type="match status" value="1"/>
</dbReference>
<dbReference type="AlphaFoldDB" id="A0A9P8BTP0"/>
<feature type="compositionally biased region" description="Basic residues" evidence="1">
    <location>
        <begin position="826"/>
        <end position="838"/>
    </location>
</feature>
<dbReference type="OrthoDB" id="2330282at2759"/>
<accession>A0A9P8BTP0</accession>
<organism evidence="2 3">
    <name type="scientific">Linnemannia hyalina</name>
    <dbReference type="NCBI Taxonomy" id="64524"/>
    <lineage>
        <taxon>Eukaryota</taxon>
        <taxon>Fungi</taxon>
        <taxon>Fungi incertae sedis</taxon>
        <taxon>Mucoromycota</taxon>
        <taxon>Mortierellomycotina</taxon>
        <taxon>Mortierellomycetes</taxon>
        <taxon>Mortierellales</taxon>
        <taxon>Mortierellaceae</taxon>
        <taxon>Linnemannia</taxon>
    </lineage>
</organism>
<evidence type="ECO:0000313" key="2">
    <source>
        <dbReference type="EMBL" id="KAG9067418.1"/>
    </source>
</evidence>
<feature type="region of interest" description="Disordered" evidence="1">
    <location>
        <begin position="140"/>
        <end position="192"/>
    </location>
</feature>
<dbReference type="Gene3D" id="3.80.10.10">
    <property type="entry name" value="Ribonuclease Inhibitor"/>
    <property type="match status" value="1"/>
</dbReference>
<feature type="compositionally biased region" description="Low complexity" evidence="1">
    <location>
        <begin position="781"/>
        <end position="791"/>
    </location>
</feature>
<feature type="region of interest" description="Disordered" evidence="1">
    <location>
        <begin position="781"/>
        <end position="806"/>
    </location>
</feature>
<feature type="compositionally biased region" description="Low complexity" evidence="1">
    <location>
        <begin position="175"/>
        <end position="184"/>
    </location>
</feature>